<dbReference type="Proteomes" id="UP000002277">
    <property type="component" value="Chromosome 11"/>
</dbReference>
<name>A0A2I3TG51_PANTR</name>
<keyword evidence="1" id="KW-1133">Transmembrane helix</keyword>
<dbReference type="AlphaFoldDB" id="A0A2I3TG51"/>
<reference evidence="2 3" key="1">
    <citation type="journal article" date="2005" name="Nature">
        <title>Initial sequence of the chimpanzee genome and comparison with the human genome.</title>
        <authorList>
            <consortium name="Chimpanzee sequencing and analysis consortium"/>
        </authorList>
    </citation>
    <scope>NUCLEOTIDE SEQUENCE [LARGE SCALE GENOMIC DNA]</scope>
</reference>
<keyword evidence="3" id="KW-1185">Reference proteome</keyword>
<dbReference type="OMA" id="MFLAIVC"/>
<feature type="transmembrane region" description="Helical" evidence="1">
    <location>
        <begin position="35"/>
        <end position="53"/>
    </location>
</feature>
<keyword evidence="1" id="KW-0472">Membrane</keyword>
<dbReference type="EMBL" id="AACZ04016249">
    <property type="status" value="NOT_ANNOTATED_CDS"/>
    <property type="molecule type" value="Genomic_DNA"/>
</dbReference>
<dbReference type="Ensembl" id="ENSPTRT00000105867.1">
    <property type="protein sequence ID" value="ENSPTRP00000088221.1"/>
    <property type="gene ID" value="ENSPTRG00000046187.1"/>
</dbReference>
<dbReference type="InParanoid" id="A0A2I3TG51"/>
<keyword evidence="1" id="KW-0812">Transmembrane</keyword>
<dbReference type="GeneTree" id="ENSGT01030000235608"/>
<reference evidence="2" key="3">
    <citation type="submission" date="2025-09" db="UniProtKB">
        <authorList>
            <consortium name="Ensembl"/>
        </authorList>
    </citation>
    <scope>IDENTIFICATION</scope>
</reference>
<proteinExistence type="predicted"/>
<evidence type="ECO:0000313" key="2">
    <source>
        <dbReference type="Ensembl" id="ENSPTRP00000088221.1"/>
    </source>
</evidence>
<accession>A0A2I3TG51</accession>
<protein>
    <submittedName>
        <fullName evidence="2">Uncharacterized protein</fullName>
    </submittedName>
</protein>
<evidence type="ECO:0000313" key="3">
    <source>
        <dbReference type="Proteomes" id="UP000002277"/>
    </source>
</evidence>
<evidence type="ECO:0000256" key="1">
    <source>
        <dbReference type="SAM" id="Phobius"/>
    </source>
</evidence>
<dbReference type="Bgee" id="ENSPTRG00000046187">
    <property type="expression patterns" value="Expressed in primary visual cortex and 16 other cell types or tissues"/>
</dbReference>
<sequence length="79" mass="9376">MTFCVWATILIFPLTIFFCFLNTNMFHTIVCVTRVRIIYVAVTFVLLFFLDFIKKKKKSSCNLHFLPILKSLVWQPKLL</sequence>
<organism evidence="2 3">
    <name type="scientific">Pan troglodytes</name>
    <name type="common">Chimpanzee</name>
    <dbReference type="NCBI Taxonomy" id="9598"/>
    <lineage>
        <taxon>Eukaryota</taxon>
        <taxon>Metazoa</taxon>
        <taxon>Chordata</taxon>
        <taxon>Craniata</taxon>
        <taxon>Vertebrata</taxon>
        <taxon>Euteleostomi</taxon>
        <taxon>Mammalia</taxon>
        <taxon>Eutheria</taxon>
        <taxon>Euarchontoglires</taxon>
        <taxon>Primates</taxon>
        <taxon>Haplorrhini</taxon>
        <taxon>Catarrhini</taxon>
        <taxon>Hominidae</taxon>
        <taxon>Pan</taxon>
    </lineage>
</organism>
<reference evidence="2" key="2">
    <citation type="submission" date="2025-08" db="UniProtKB">
        <authorList>
            <consortium name="Ensembl"/>
        </authorList>
    </citation>
    <scope>IDENTIFICATION</scope>
</reference>